<dbReference type="EC" id="3.4.19.12" evidence="2"/>
<dbReference type="InterPro" id="IPR042467">
    <property type="entry name" value="Peptidase_C65_otubain_sub2"/>
</dbReference>
<dbReference type="InterPro" id="IPR042468">
    <property type="entry name" value="Peptidase_C65_otubain_sub1"/>
</dbReference>
<dbReference type="InterPro" id="IPR019400">
    <property type="entry name" value="Peptidase_C65_otubain"/>
</dbReference>
<keyword evidence="6" id="KW-0788">Thiol protease</keyword>
<dbReference type="Pfam" id="PF10275">
    <property type="entry name" value="Peptidase_C65"/>
    <property type="match status" value="1"/>
</dbReference>
<feature type="domain" description="OTU" evidence="7">
    <location>
        <begin position="72"/>
        <end position="292"/>
    </location>
</feature>
<keyword evidence="4" id="KW-0833">Ubl conjugation pathway</keyword>
<reference evidence="8" key="1">
    <citation type="submission" date="2021-01" db="EMBL/GenBank/DDBJ databases">
        <authorList>
            <person name="Corre E."/>
            <person name="Pelletier E."/>
            <person name="Niang G."/>
            <person name="Scheremetjew M."/>
            <person name="Finn R."/>
            <person name="Kale V."/>
            <person name="Holt S."/>
            <person name="Cochrane G."/>
            <person name="Meng A."/>
            <person name="Brown T."/>
            <person name="Cohen L."/>
        </authorList>
    </citation>
    <scope>NUCLEOTIDE SEQUENCE</scope>
    <source>
        <strain evidence="8">SAG 63-3</strain>
    </source>
</reference>
<dbReference type="GO" id="GO:0071108">
    <property type="term" value="P:protein K48-linked deubiquitination"/>
    <property type="evidence" value="ECO:0007669"/>
    <property type="project" value="TreeGrafter"/>
</dbReference>
<proteinExistence type="predicted"/>
<evidence type="ECO:0000256" key="6">
    <source>
        <dbReference type="ARBA" id="ARBA00022807"/>
    </source>
</evidence>
<dbReference type="SUPFAM" id="SSF54001">
    <property type="entry name" value="Cysteine proteinases"/>
    <property type="match status" value="1"/>
</dbReference>
<keyword evidence="3" id="KW-0645">Protease</keyword>
<evidence type="ECO:0000256" key="3">
    <source>
        <dbReference type="ARBA" id="ARBA00022670"/>
    </source>
</evidence>
<evidence type="ECO:0000256" key="2">
    <source>
        <dbReference type="ARBA" id="ARBA00012759"/>
    </source>
</evidence>
<dbReference type="GO" id="GO:0043130">
    <property type="term" value="F:ubiquitin binding"/>
    <property type="evidence" value="ECO:0007669"/>
    <property type="project" value="TreeGrafter"/>
</dbReference>
<sequence>MAREGSSSSEDCECGYERPSDELILKQHDQIREEQASKVNVIGDMEELPILTKEYTDKNYFNKIASIKNQYNTFRRVQSDGNCFYRAFIYGYLEQLISTRDEIECERMLACLLSKFDVLCAQGFDSLVFEETLDALMNYIKRIASFPSSSFSATPCSNDDALNADELQLAFRDSSTSFDLMVIMLLRLITSCEIQSKEDFFLPFILGMSNSLSCSSFCRSHVEPMNEESDHIHIVALSNSLGVPLRVVYLDAGDSIVGAAEHDFIPVNWDPESPPRVVLLYRPGHYDILYPSQALVLAE</sequence>
<evidence type="ECO:0000256" key="5">
    <source>
        <dbReference type="ARBA" id="ARBA00022801"/>
    </source>
</evidence>
<dbReference type="AlphaFoldDB" id="A0A7S0VJI6"/>
<comment type="catalytic activity">
    <reaction evidence="1">
        <text>Thiol-dependent hydrolysis of ester, thioester, amide, peptide and isopeptide bonds formed by the C-terminal Gly of ubiquitin (a 76-residue protein attached to proteins as an intracellular targeting signal).</text>
        <dbReference type="EC" id="3.4.19.12"/>
    </reaction>
</comment>
<name>A0A7S0VJI6_9CHLO</name>
<dbReference type="Gene3D" id="3.30.200.60">
    <property type="entry name" value="Peptidase C65 Otubain, subdomain 1"/>
    <property type="match status" value="1"/>
</dbReference>
<dbReference type="InterPro" id="IPR038765">
    <property type="entry name" value="Papain-like_cys_pep_sf"/>
</dbReference>
<organism evidence="8">
    <name type="scientific">Polytomella parva</name>
    <dbReference type="NCBI Taxonomy" id="51329"/>
    <lineage>
        <taxon>Eukaryota</taxon>
        <taxon>Viridiplantae</taxon>
        <taxon>Chlorophyta</taxon>
        <taxon>core chlorophytes</taxon>
        <taxon>Chlorophyceae</taxon>
        <taxon>CS clade</taxon>
        <taxon>Chlamydomonadales</taxon>
        <taxon>Chlamydomonadaceae</taxon>
        <taxon>Polytomella</taxon>
    </lineage>
</organism>
<dbReference type="PROSITE" id="PS50802">
    <property type="entry name" value="OTU"/>
    <property type="match status" value="1"/>
</dbReference>
<protein>
    <recommendedName>
        <fullName evidence="2">ubiquitinyl hydrolase 1</fullName>
        <ecNumber evidence="2">3.4.19.12</ecNumber>
    </recommendedName>
</protein>
<evidence type="ECO:0000256" key="4">
    <source>
        <dbReference type="ARBA" id="ARBA00022786"/>
    </source>
</evidence>
<evidence type="ECO:0000259" key="7">
    <source>
        <dbReference type="PROSITE" id="PS50802"/>
    </source>
</evidence>
<dbReference type="InterPro" id="IPR003323">
    <property type="entry name" value="OTU_dom"/>
</dbReference>
<evidence type="ECO:0000313" key="8">
    <source>
        <dbReference type="EMBL" id="CAD8790509.1"/>
    </source>
</evidence>
<dbReference type="GO" id="GO:0004843">
    <property type="term" value="F:cysteine-type deubiquitinase activity"/>
    <property type="evidence" value="ECO:0007669"/>
    <property type="project" value="UniProtKB-EC"/>
</dbReference>
<evidence type="ECO:0000256" key="1">
    <source>
        <dbReference type="ARBA" id="ARBA00000707"/>
    </source>
</evidence>
<dbReference type="PANTHER" id="PTHR12931">
    <property type="entry name" value="UBIQUITIN THIOLESTERASE PROTEIN OTUB"/>
    <property type="match status" value="1"/>
</dbReference>
<dbReference type="GO" id="GO:0005634">
    <property type="term" value="C:nucleus"/>
    <property type="evidence" value="ECO:0007669"/>
    <property type="project" value="TreeGrafter"/>
</dbReference>
<dbReference type="GO" id="GO:0006508">
    <property type="term" value="P:proteolysis"/>
    <property type="evidence" value="ECO:0007669"/>
    <property type="project" value="UniProtKB-KW"/>
</dbReference>
<accession>A0A7S0VJI6</accession>
<dbReference type="PANTHER" id="PTHR12931:SF15">
    <property type="entry name" value="UBIQUITIN THIOESTERASE OTUBAIN-LIKE"/>
    <property type="match status" value="1"/>
</dbReference>
<dbReference type="Gene3D" id="1.20.1300.20">
    <property type="entry name" value="Peptidase C65 Otubain, subdomain 2"/>
    <property type="match status" value="1"/>
</dbReference>
<gene>
    <name evidence="8" type="ORF">PPAR00522_LOCUS20710</name>
</gene>
<keyword evidence="5" id="KW-0378">Hydrolase</keyword>
<dbReference type="EMBL" id="HBFM01031697">
    <property type="protein sequence ID" value="CAD8790509.1"/>
    <property type="molecule type" value="Transcribed_RNA"/>
</dbReference>